<dbReference type="Proteomes" id="UP000053470">
    <property type="component" value="Unassembled WGS sequence"/>
</dbReference>
<dbReference type="AlphaFoldDB" id="A0ABF7RFY3"/>
<reference evidence="1" key="1">
    <citation type="submission" date="2014-11" db="EMBL/GenBank/DDBJ databases">
        <authorList>
            <person name="Genoscope - CEA"/>
        </authorList>
    </citation>
    <scope>NUCLEOTIDE SEQUENCE</scope>
    <source>
        <strain evidence="1">IPO1609</strain>
    </source>
</reference>
<organism evidence="1 2">
    <name type="scientific">Ralstonia solanacearum IPO1609</name>
    <dbReference type="NCBI Taxonomy" id="564066"/>
    <lineage>
        <taxon>Bacteria</taxon>
        <taxon>Pseudomonadati</taxon>
        <taxon>Pseudomonadota</taxon>
        <taxon>Betaproteobacteria</taxon>
        <taxon>Burkholderiales</taxon>
        <taxon>Burkholderiaceae</taxon>
        <taxon>Ralstonia</taxon>
        <taxon>Ralstonia solanacearum species complex</taxon>
    </lineage>
</organism>
<accession>A0ABF7RFY3</accession>
<gene>
    <name evidence="1" type="ORF">RSIPO_04933</name>
</gene>
<evidence type="ECO:0000313" key="2">
    <source>
        <dbReference type="Proteomes" id="UP000053470"/>
    </source>
</evidence>
<keyword evidence="2" id="KW-1185">Reference proteome</keyword>
<name>A0ABF7RFY3_RALSL</name>
<reference evidence="1" key="2">
    <citation type="submission" date="2022-04" db="EMBL/GenBank/DDBJ databases">
        <title>Genomic draft of R. solanacearum strain IPO1609, a phylotype IIB1/biovar 2/race 3 strain isolated from potato in Europe.</title>
        <authorList>
            <person name="Boucher C."/>
            <person name="Carrere S."/>
            <person name="Dossat C."/>
            <person name="Elbaz M."/>
            <person name="Genin S."/>
            <person name="Gouzy J."/>
            <person name="Prior P."/>
            <person name="Segurens B."/>
            <person name="Wincker P."/>
        </authorList>
    </citation>
    <scope>NUCLEOTIDE SEQUENCE</scope>
    <source>
        <strain evidence="1">IPO1609</strain>
    </source>
</reference>
<evidence type="ECO:0000313" key="1">
    <source>
        <dbReference type="EMBL" id="CEJ19931.1"/>
    </source>
</evidence>
<proteinExistence type="predicted"/>
<dbReference type="EMBL" id="LN651282">
    <property type="protein sequence ID" value="CEJ19931.1"/>
    <property type="molecule type" value="Genomic_DNA"/>
</dbReference>
<sequence length="298" mass="34414">MTDKIIISNEEKMADVQLEILFSGPLSLLDPRHPAISEELQKQILYDRYHNKLIADGLETGHFFYDYNNDLRFQTKQPLYTFAGFIFEAFAVNVFNNNMRTIGKKAFSWCTNREQCKDDYIDQFKVIGTGFITTKSLFPNFYGPQSTFDLIFIKKNIRQDVHEPATVLGTTNQAGIQIKAITGSEETEIIEPLRTGRYSHVLTFLRHSDGVHSYTHCMEVLNSMHRRGVLGLPEKYALERRISHPEMFGIDQREVDDYYQYILHWYTGHANPDQFITEGAGLEIKGYKYSNGLLVPTD</sequence>
<dbReference type="RefSeq" id="WP_020957349.1">
    <property type="nucleotide sequence ID" value="NZ_LN651282.1"/>
</dbReference>
<protein>
    <submittedName>
        <fullName evidence="1">Uncharacterized protein</fullName>
    </submittedName>
</protein>